<feature type="region of interest" description="Disordered" evidence="1">
    <location>
        <begin position="139"/>
        <end position="173"/>
    </location>
</feature>
<accession>A0A6A1LTD7</accession>
<name>A0A6A1LTD7_9ASCO</name>
<evidence type="ECO:0000313" key="3">
    <source>
        <dbReference type="EMBL" id="KAA8896480.1"/>
    </source>
</evidence>
<feature type="compositionally biased region" description="Low complexity" evidence="1">
    <location>
        <begin position="61"/>
        <end position="74"/>
    </location>
</feature>
<feature type="compositionally biased region" description="Basic and acidic residues" evidence="1">
    <location>
        <begin position="148"/>
        <end position="158"/>
    </location>
</feature>
<feature type="compositionally biased region" description="Pro residues" evidence="1">
    <location>
        <begin position="409"/>
        <end position="420"/>
    </location>
</feature>
<keyword evidence="2" id="KW-0472">Membrane</keyword>
<protein>
    <submittedName>
        <fullName evidence="3">Uncharacterized protein</fullName>
    </submittedName>
</protein>
<dbReference type="Proteomes" id="UP000761534">
    <property type="component" value="Unassembled WGS sequence"/>
</dbReference>
<keyword evidence="4" id="KW-1185">Reference proteome</keyword>
<feature type="region of interest" description="Disordered" evidence="1">
    <location>
        <begin position="252"/>
        <end position="274"/>
    </location>
</feature>
<feature type="region of interest" description="Disordered" evidence="1">
    <location>
        <begin position="386"/>
        <end position="473"/>
    </location>
</feature>
<feature type="compositionally biased region" description="Low complexity" evidence="1">
    <location>
        <begin position="32"/>
        <end position="41"/>
    </location>
</feature>
<feature type="compositionally biased region" description="Low complexity" evidence="1">
    <location>
        <begin position="159"/>
        <end position="173"/>
    </location>
</feature>
<proteinExistence type="predicted"/>
<reference evidence="3" key="1">
    <citation type="journal article" date="2019" name="G3 (Bethesda)">
        <title>Genome Assemblies of Two Rare Opportunistic Yeast Pathogens: Diutina rugosa (syn. Candida rugosa) and Trichomonascus ciferrii (syn. Candida ciferrii).</title>
        <authorList>
            <person name="Mixao V."/>
            <person name="Saus E."/>
            <person name="Hansen A.P."/>
            <person name="Lass-Florl C."/>
            <person name="Gabaldon T."/>
        </authorList>
    </citation>
    <scope>NUCLEOTIDE SEQUENCE</scope>
    <source>
        <strain evidence="3">CBS 4856</strain>
    </source>
</reference>
<dbReference type="VEuPathDB" id="FungiDB:TRICI_006885"/>
<feature type="compositionally biased region" description="Low complexity" evidence="1">
    <location>
        <begin position="252"/>
        <end position="267"/>
    </location>
</feature>
<keyword evidence="2" id="KW-0812">Transmembrane</keyword>
<dbReference type="EMBL" id="SWFS01000579">
    <property type="protein sequence ID" value="KAA8896480.1"/>
    <property type="molecule type" value="Genomic_DNA"/>
</dbReference>
<gene>
    <name evidence="3" type="ORF">TRICI_006885</name>
</gene>
<feature type="compositionally biased region" description="Basic residues" evidence="1">
    <location>
        <begin position="42"/>
        <end position="54"/>
    </location>
</feature>
<evidence type="ECO:0000313" key="4">
    <source>
        <dbReference type="Proteomes" id="UP000761534"/>
    </source>
</evidence>
<dbReference type="OrthoDB" id="4096101at2759"/>
<sequence>MDLSDDDEVPVVMLDNEADDEQQQPVAPQPAPQAKTPSASAGHKKRHKVRKGKRTNNTAKVQSPAPQQQQQQSVPPLFSMAGSLVGKARSIFSPPPGTGAGVGAGVPAQSQTVPNTPAYNTAIDSANFGYFGNYSQPQLGPDIPSMMSHEDVEKKERLQAQQDQQQQQQQQPQKSVVQQIRDLNPAIFIATVSVGFLIVHQKEIIEVYLHEGIGMMFNCINYLTIAGALLGGLFVLTKYVILKGLNYLNQPQQPQNQQQQQTQAPPTIHSSPQFHDPTAFHPYSKFKDDFQFPASATTTAFNEPFFQRRLGNAPTQLPPLDTDFHHHNPQGRSFSQPAIPPILNPTPQYAQPRTATHRHEMSFGENTGPQTAPIHDFKSMQSSYFQPQYDLGSPVDIGEDATTPKYKQPSPPRITVPRPSPLQRNESNPSPLYMPENPQMPTLHSDSEEEEERNFEPVRDYSPKKRTIFTNPKRVVFRRREPDSERVSPKEDAYVDDFSCKPYGAPPKRYHGVNV</sequence>
<evidence type="ECO:0000256" key="2">
    <source>
        <dbReference type="SAM" id="Phobius"/>
    </source>
</evidence>
<feature type="compositionally biased region" description="Basic and acidic residues" evidence="1">
    <location>
        <begin position="454"/>
        <end position="463"/>
    </location>
</feature>
<dbReference type="AlphaFoldDB" id="A0A6A1LTD7"/>
<comment type="caution">
    <text evidence="3">The sequence shown here is derived from an EMBL/GenBank/DDBJ whole genome shotgun (WGS) entry which is preliminary data.</text>
</comment>
<feature type="region of interest" description="Disordered" evidence="1">
    <location>
        <begin position="89"/>
        <end position="109"/>
    </location>
</feature>
<evidence type="ECO:0000256" key="1">
    <source>
        <dbReference type="SAM" id="MobiDB-lite"/>
    </source>
</evidence>
<organism evidence="3 4">
    <name type="scientific">Trichomonascus ciferrii</name>
    <dbReference type="NCBI Taxonomy" id="44093"/>
    <lineage>
        <taxon>Eukaryota</taxon>
        <taxon>Fungi</taxon>
        <taxon>Dikarya</taxon>
        <taxon>Ascomycota</taxon>
        <taxon>Saccharomycotina</taxon>
        <taxon>Dipodascomycetes</taxon>
        <taxon>Dipodascales</taxon>
        <taxon>Trichomonascaceae</taxon>
        <taxon>Trichomonascus</taxon>
        <taxon>Trichomonascus ciferrii complex</taxon>
    </lineage>
</organism>
<feature type="transmembrane region" description="Helical" evidence="2">
    <location>
        <begin position="220"/>
        <end position="242"/>
    </location>
</feature>
<feature type="region of interest" description="Disordered" evidence="1">
    <location>
        <begin position="1"/>
        <end position="74"/>
    </location>
</feature>
<keyword evidence="2" id="KW-1133">Transmembrane helix</keyword>